<evidence type="ECO:0000256" key="1">
    <source>
        <dbReference type="SAM" id="MobiDB-lite"/>
    </source>
</evidence>
<organism evidence="2 3">
    <name type="scientific">Methylocaldum marinum</name>
    <dbReference type="NCBI Taxonomy" id="1432792"/>
    <lineage>
        <taxon>Bacteria</taxon>
        <taxon>Pseudomonadati</taxon>
        <taxon>Pseudomonadota</taxon>
        <taxon>Gammaproteobacteria</taxon>
        <taxon>Methylococcales</taxon>
        <taxon>Methylococcaceae</taxon>
        <taxon>Methylocaldum</taxon>
    </lineage>
</organism>
<feature type="compositionally biased region" description="Polar residues" evidence="1">
    <location>
        <begin position="19"/>
        <end position="30"/>
    </location>
</feature>
<evidence type="ECO:0000313" key="2">
    <source>
        <dbReference type="EMBL" id="BBA36673.1"/>
    </source>
</evidence>
<dbReference type="KEGG" id="mmai:sS8_4750"/>
<keyword evidence="3" id="KW-1185">Reference proteome</keyword>
<gene>
    <name evidence="2" type="ORF">sS8_4750</name>
</gene>
<name>A0A250KYB0_9GAMM</name>
<reference evidence="2 3" key="1">
    <citation type="submission" date="2016-12" db="EMBL/GenBank/DDBJ databases">
        <title>Genome sequencing of Methylocaldum marinum.</title>
        <authorList>
            <person name="Takeuchi M."/>
            <person name="Kamagata Y."/>
            <person name="Hiraoka S."/>
            <person name="Oshima K."/>
            <person name="Hattori M."/>
            <person name="Iwasaki W."/>
        </authorList>
    </citation>
    <scope>NUCLEOTIDE SEQUENCE [LARGE SCALE GENOMIC DNA]</scope>
    <source>
        <strain evidence="2 3">S8</strain>
    </source>
</reference>
<dbReference type="EMBL" id="AP017928">
    <property type="protein sequence ID" value="BBA36673.1"/>
    <property type="molecule type" value="Genomic_DNA"/>
</dbReference>
<dbReference type="Proteomes" id="UP000266313">
    <property type="component" value="Chromosome"/>
</dbReference>
<protein>
    <submittedName>
        <fullName evidence="2">Uncharacterized protein</fullName>
    </submittedName>
</protein>
<feature type="region of interest" description="Disordered" evidence="1">
    <location>
        <begin position="16"/>
        <end position="43"/>
    </location>
</feature>
<evidence type="ECO:0000313" key="3">
    <source>
        <dbReference type="Proteomes" id="UP000266313"/>
    </source>
</evidence>
<sequence length="65" mass="7343">MAEWSKAHDWKSCIRQNRIEGSNPSLSANSEAEGVRQNPENPRVTRLGGFFVGRWSPNQANVAFR</sequence>
<proteinExistence type="predicted"/>
<dbReference type="AlphaFoldDB" id="A0A250KYB0"/>
<accession>A0A250KYB0</accession>